<proteinExistence type="predicted"/>
<dbReference type="AlphaFoldDB" id="A0AAV7P435"/>
<gene>
    <name evidence="1" type="ORF">NDU88_008128</name>
</gene>
<dbReference type="EMBL" id="JANPWB010000012">
    <property type="protein sequence ID" value="KAJ1119945.1"/>
    <property type="molecule type" value="Genomic_DNA"/>
</dbReference>
<sequence>MTPFRNKNAIVDLNELRQRVGDKQVVQKRDYDLRKCVNDVQTNVNDFVLIKKPHKVPKGISKFSLPVKVIRATKYCVLLEGKGWWNRNCVVPISPSQAEIFKRVYAGREYDSNSSGTFIGDPVLKGMDDRMLAHEDRSNFRQVENSCDQDELNSAPLPIADSVRSRRRIRIPSKFDDFILG</sequence>
<evidence type="ECO:0000313" key="1">
    <source>
        <dbReference type="EMBL" id="KAJ1119945.1"/>
    </source>
</evidence>
<accession>A0AAV7P435</accession>
<dbReference type="Proteomes" id="UP001066276">
    <property type="component" value="Chromosome 8"/>
</dbReference>
<name>A0AAV7P435_PLEWA</name>
<keyword evidence="2" id="KW-1185">Reference proteome</keyword>
<organism evidence="1 2">
    <name type="scientific">Pleurodeles waltl</name>
    <name type="common">Iberian ribbed newt</name>
    <dbReference type="NCBI Taxonomy" id="8319"/>
    <lineage>
        <taxon>Eukaryota</taxon>
        <taxon>Metazoa</taxon>
        <taxon>Chordata</taxon>
        <taxon>Craniata</taxon>
        <taxon>Vertebrata</taxon>
        <taxon>Euteleostomi</taxon>
        <taxon>Amphibia</taxon>
        <taxon>Batrachia</taxon>
        <taxon>Caudata</taxon>
        <taxon>Salamandroidea</taxon>
        <taxon>Salamandridae</taxon>
        <taxon>Pleurodelinae</taxon>
        <taxon>Pleurodeles</taxon>
    </lineage>
</organism>
<comment type="caution">
    <text evidence="1">The sequence shown here is derived from an EMBL/GenBank/DDBJ whole genome shotgun (WGS) entry which is preliminary data.</text>
</comment>
<reference evidence="1" key="1">
    <citation type="journal article" date="2022" name="bioRxiv">
        <title>Sequencing and chromosome-scale assembly of the giantPleurodeles waltlgenome.</title>
        <authorList>
            <person name="Brown T."/>
            <person name="Elewa A."/>
            <person name="Iarovenko S."/>
            <person name="Subramanian E."/>
            <person name="Araus A.J."/>
            <person name="Petzold A."/>
            <person name="Susuki M."/>
            <person name="Suzuki K.-i.T."/>
            <person name="Hayashi T."/>
            <person name="Toyoda A."/>
            <person name="Oliveira C."/>
            <person name="Osipova E."/>
            <person name="Leigh N.D."/>
            <person name="Simon A."/>
            <person name="Yun M.H."/>
        </authorList>
    </citation>
    <scope>NUCLEOTIDE SEQUENCE</scope>
    <source>
        <strain evidence="1">20211129_DDA</strain>
        <tissue evidence="1">Liver</tissue>
    </source>
</reference>
<evidence type="ECO:0000313" key="2">
    <source>
        <dbReference type="Proteomes" id="UP001066276"/>
    </source>
</evidence>
<protein>
    <submittedName>
        <fullName evidence="1">Uncharacterized protein</fullName>
    </submittedName>
</protein>